<evidence type="ECO:0000313" key="7">
    <source>
        <dbReference type="Proteomes" id="UP000241890"/>
    </source>
</evidence>
<comment type="caution">
    <text evidence="6">The sequence shown here is derived from an EMBL/GenBank/DDBJ whole genome shotgun (WGS) entry which is preliminary data.</text>
</comment>
<dbReference type="GO" id="GO:0000978">
    <property type="term" value="F:RNA polymerase II cis-regulatory region sequence-specific DNA binding"/>
    <property type="evidence" value="ECO:0007669"/>
    <property type="project" value="TreeGrafter"/>
</dbReference>
<dbReference type="GO" id="GO:0000981">
    <property type="term" value="F:DNA-binding transcription factor activity, RNA polymerase II-specific"/>
    <property type="evidence" value="ECO:0007669"/>
    <property type="project" value="TreeGrafter"/>
</dbReference>
<feature type="compositionally biased region" description="Low complexity" evidence="3">
    <location>
        <begin position="278"/>
        <end position="294"/>
    </location>
</feature>
<feature type="domain" description="HTH myb-type" evidence="5">
    <location>
        <begin position="91"/>
        <end position="145"/>
    </location>
</feature>
<dbReference type="Pfam" id="PF00249">
    <property type="entry name" value="Myb_DNA-binding"/>
    <property type="match status" value="3"/>
</dbReference>
<sequence>MLKKAVDTIGARNWKRISQEFLNGKRSDVQCLHRWQKVLKPGLIKGPWTKEEDDTIMEAIESGVTKWSEIATLIPGRIGKQCRERWFNHLDPSIKKGGWTEEEDRILVEYQEKLGNRWCEIAKVLPGRSENAVKNRWNSAMRRKFQQKRSKQGAAGVLSNIKLQHSNGPKQRNNVRLPPEAILVEQPTNRNSVIAAREKIKRHQELMKTSSPSPSAASTASGSGCSSVNGSKDRNAAGAPSGSAASNRISSNGVLAAAAAAAAAVKEDQAAAAAAAAASAPGPVPAGSANGSSGNKKKKKMPLQNRTNAKGENCKALSNSAAAAKKRAAPGSATSAGSMSSMGTTSATSPVSATTAASSSSTMSSSKKRQAPGINPGTEAGSLDMFGAENTDPDVAKATRPKKRAKNTNGTKHSKAVMNLLRYDAFVRELGKRKAFAKMTFDDAQRQSMHQEVLRFIEDANQSGTSLAVSAVWSHIQKSLAASAAEPHPLDDDFPLSLSPTASETRLKPRTKSGGISGGTVRGSRKSTGASNRPRDLRVQCNLACSINPCEWTLEGGTPTVLGQQNTPVSDMLNFIPSLPSINTCIFSPTPRGGHGCPTPLNALPTPTGVDMKKIDVSVFDDGLFGDNIFLEPLTLQSNPPVLSPILRQPVHQLLSSD</sequence>
<feature type="region of interest" description="Disordered" evidence="3">
    <location>
        <begin position="144"/>
        <end position="175"/>
    </location>
</feature>
<protein>
    <submittedName>
        <fullName evidence="6">Transcription factor MYB3R-2</fullName>
    </submittedName>
</protein>
<evidence type="ECO:0000259" key="5">
    <source>
        <dbReference type="PROSITE" id="PS51294"/>
    </source>
</evidence>
<evidence type="ECO:0000259" key="4">
    <source>
        <dbReference type="PROSITE" id="PS50090"/>
    </source>
</evidence>
<dbReference type="PROSITE" id="PS51294">
    <property type="entry name" value="HTH_MYB"/>
    <property type="match status" value="3"/>
</dbReference>
<feature type="domain" description="Myb-like" evidence="4">
    <location>
        <begin position="40"/>
        <end position="90"/>
    </location>
</feature>
<feature type="region of interest" description="Disordered" evidence="3">
    <location>
        <begin position="204"/>
        <end position="247"/>
    </location>
</feature>
<feature type="domain" description="Myb-like" evidence="4">
    <location>
        <begin position="91"/>
        <end position="141"/>
    </location>
</feature>
<dbReference type="AlphaFoldDB" id="A0A2R5GBT4"/>
<reference evidence="6 7" key="1">
    <citation type="submission" date="2017-12" db="EMBL/GenBank/DDBJ databases">
        <title>Sequencing, de novo assembly and annotation of complete genome of a new Thraustochytrid species, strain FCC1311.</title>
        <authorList>
            <person name="Sedici K."/>
            <person name="Godart F."/>
            <person name="Aiese Cigliano R."/>
            <person name="Sanseverino W."/>
            <person name="Barakat M."/>
            <person name="Ortet P."/>
            <person name="Marechal E."/>
            <person name="Cagnac O."/>
            <person name="Amato A."/>
        </authorList>
    </citation>
    <scope>NUCLEOTIDE SEQUENCE [LARGE SCALE GENOMIC DNA]</scope>
</reference>
<evidence type="ECO:0000256" key="2">
    <source>
        <dbReference type="ARBA" id="ARBA00023125"/>
    </source>
</evidence>
<gene>
    <name evidence="6" type="ORF">FCC1311_040222</name>
</gene>
<dbReference type="GO" id="GO:0005634">
    <property type="term" value="C:nucleus"/>
    <property type="evidence" value="ECO:0007669"/>
    <property type="project" value="TreeGrafter"/>
</dbReference>
<dbReference type="CDD" id="cd00167">
    <property type="entry name" value="SANT"/>
    <property type="match status" value="3"/>
</dbReference>
<dbReference type="InterPro" id="IPR050560">
    <property type="entry name" value="MYB_TF"/>
</dbReference>
<dbReference type="PANTHER" id="PTHR45614:SF274">
    <property type="entry name" value="MYB-LIKE DNA-BINDING PROTEIN"/>
    <property type="match status" value="1"/>
</dbReference>
<dbReference type="InterPro" id="IPR001005">
    <property type="entry name" value="SANT/Myb"/>
</dbReference>
<keyword evidence="1" id="KW-0677">Repeat</keyword>
<dbReference type="SMART" id="SM00717">
    <property type="entry name" value="SANT"/>
    <property type="match status" value="3"/>
</dbReference>
<dbReference type="InterPro" id="IPR009057">
    <property type="entry name" value="Homeodomain-like_sf"/>
</dbReference>
<dbReference type="PANTHER" id="PTHR45614">
    <property type="entry name" value="MYB PROTEIN-RELATED"/>
    <property type="match status" value="1"/>
</dbReference>
<feature type="region of interest" description="Disordered" evidence="3">
    <location>
        <begin position="278"/>
        <end position="413"/>
    </location>
</feature>
<dbReference type="EMBL" id="BEYU01000035">
    <property type="protein sequence ID" value="GBG27799.1"/>
    <property type="molecule type" value="Genomic_DNA"/>
</dbReference>
<dbReference type="PROSITE" id="PS50090">
    <property type="entry name" value="MYB_LIKE"/>
    <property type="match status" value="3"/>
</dbReference>
<dbReference type="Gene3D" id="1.10.10.60">
    <property type="entry name" value="Homeodomain-like"/>
    <property type="match status" value="3"/>
</dbReference>
<feature type="domain" description="Myb-like" evidence="4">
    <location>
        <begin position="1"/>
        <end position="39"/>
    </location>
</feature>
<dbReference type="Proteomes" id="UP000241890">
    <property type="component" value="Unassembled WGS sequence"/>
</dbReference>
<evidence type="ECO:0000256" key="1">
    <source>
        <dbReference type="ARBA" id="ARBA00022737"/>
    </source>
</evidence>
<dbReference type="SUPFAM" id="SSF46689">
    <property type="entry name" value="Homeodomain-like"/>
    <property type="match status" value="2"/>
</dbReference>
<feature type="compositionally biased region" description="Polar residues" evidence="3">
    <location>
        <begin position="161"/>
        <end position="174"/>
    </location>
</feature>
<dbReference type="InParanoid" id="A0A2R5GBT4"/>
<dbReference type="FunFam" id="1.10.10.60:FF:000010">
    <property type="entry name" value="Transcriptional activator Myb isoform A"/>
    <property type="match status" value="1"/>
</dbReference>
<evidence type="ECO:0000313" key="6">
    <source>
        <dbReference type="EMBL" id="GBG27799.1"/>
    </source>
</evidence>
<name>A0A2R5GBT4_9STRA</name>
<keyword evidence="2" id="KW-0238">DNA-binding</keyword>
<keyword evidence="7" id="KW-1185">Reference proteome</keyword>
<dbReference type="InterPro" id="IPR017930">
    <property type="entry name" value="Myb_dom"/>
</dbReference>
<accession>A0A2R5GBT4</accession>
<evidence type="ECO:0000256" key="3">
    <source>
        <dbReference type="SAM" id="MobiDB-lite"/>
    </source>
</evidence>
<feature type="compositionally biased region" description="Low complexity" evidence="3">
    <location>
        <begin position="209"/>
        <end position="227"/>
    </location>
</feature>
<feature type="compositionally biased region" description="Low complexity" evidence="3">
    <location>
        <begin position="315"/>
        <end position="365"/>
    </location>
</feature>
<dbReference type="OrthoDB" id="2143914at2759"/>
<feature type="domain" description="HTH myb-type" evidence="5">
    <location>
        <begin position="1"/>
        <end position="39"/>
    </location>
</feature>
<organism evidence="6 7">
    <name type="scientific">Hondaea fermentalgiana</name>
    <dbReference type="NCBI Taxonomy" id="2315210"/>
    <lineage>
        <taxon>Eukaryota</taxon>
        <taxon>Sar</taxon>
        <taxon>Stramenopiles</taxon>
        <taxon>Bigyra</taxon>
        <taxon>Labyrinthulomycetes</taxon>
        <taxon>Thraustochytrida</taxon>
        <taxon>Thraustochytriidae</taxon>
        <taxon>Hondaea</taxon>
    </lineage>
</organism>
<feature type="region of interest" description="Disordered" evidence="3">
    <location>
        <begin position="486"/>
        <end position="533"/>
    </location>
</feature>
<feature type="domain" description="HTH myb-type" evidence="5">
    <location>
        <begin position="40"/>
        <end position="90"/>
    </location>
</feature>
<proteinExistence type="predicted"/>
<feature type="compositionally biased region" description="Low complexity" evidence="3">
    <location>
        <begin position="236"/>
        <end position="247"/>
    </location>
</feature>